<dbReference type="Proteomes" id="UP000591272">
    <property type="component" value="Unassembled WGS sequence"/>
</dbReference>
<sequence>MTDLVRTSCACLIHREKRTGDPEVDDVVRQVLSRCWTIVGNEPQAWFCTVGQWHNFTSPEFVICGLPRREGRDALRGAVIAMEYDLPKLGEVDTELTSLRIKTVRVHESWSGSPLLRTARAFYCGRLPEYRQLIWAEAAEGFPGDEGFDEELVERQPNLAIPRPDHPECAWTALP</sequence>
<evidence type="ECO:0008006" key="3">
    <source>
        <dbReference type="Google" id="ProtNLM"/>
    </source>
</evidence>
<dbReference type="AlphaFoldDB" id="A0A7Y9KDB1"/>
<dbReference type="RefSeq" id="WP_179832799.1">
    <property type="nucleotide sequence ID" value="NZ_BMRD01000007.1"/>
</dbReference>
<gene>
    <name evidence="1" type="ORF">BJ999_001720</name>
</gene>
<evidence type="ECO:0000313" key="1">
    <source>
        <dbReference type="EMBL" id="NYE11424.1"/>
    </source>
</evidence>
<organism evidence="1 2">
    <name type="scientific">Actinomadura citrea</name>
    <dbReference type="NCBI Taxonomy" id="46158"/>
    <lineage>
        <taxon>Bacteria</taxon>
        <taxon>Bacillati</taxon>
        <taxon>Actinomycetota</taxon>
        <taxon>Actinomycetes</taxon>
        <taxon>Streptosporangiales</taxon>
        <taxon>Thermomonosporaceae</taxon>
        <taxon>Actinomadura</taxon>
    </lineage>
</organism>
<comment type="caution">
    <text evidence="1">The sequence shown here is derived from an EMBL/GenBank/DDBJ whole genome shotgun (WGS) entry which is preliminary data.</text>
</comment>
<dbReference type="EMBL" id="JACCBT010000001">
    <property type="protein sequence ID" value="NYE11424.1"/>
    <property type="molecule type" value="Genomic_DNA"/>
</dbReference>
<dbReference type="Pfam" id="PF14081">
    <property type="entry name" value="DUF4262"/>
    <property type="match status" value="1"/>
</dbReference>
<name>A0A7Y9KDB1_9ACTN</name>
<protein>
    <recommendedName>
        <fullName evidence="3">DUF4262 domain-containing protein</fullName>
    </recommendedName>
</protein>
<proteinExistence type="predicted"/>
<dbReference type="InterPro" id="IPR025358">
    <property type="entry name" value="DUF4262"/>
</dbReference>
<accession>A0A7Y9KDB1</accession>
<evidence type="ECO:0000313" key="2">
    <source>
        <dbReference type="Proteomes" id="UP000591272"/>
    </source>
</evidence>
<reference evidence="1 2" key="1">
    <citation type="submission" date="2020-07" db="EMBL/GenBank/DDBJ databases">
        <title>Sequencing the genomes of 1000 actinobacteria strains.</title>
        <authorList>
            <person name="Klenk H.-P."/>
        </authorList>
    </citation>
    <scope>NUCLEOTIDE SEQUENCE [LARGE SCALE GENOMIC DNA]</scope>
    <source>
        <strain evidence="1 2">DSM 43461</strain>
    </source>
</reference>
<keyword evidence="2" id="KW-1185">Reference proteome</keyword>